<proteinExistence type="predicted"/>
<gene>
    <name evidence="1" type="ORF">ETB97_000135</name>
</gene>
<dbReference type="EMBL" id="SPNV01000001">
    <property type="protein sequence ID" value="KAF5867366.1"/>
    <property type="molecule type" value="Genomic_DNA"/>
</dbReference>
<name>A0A8H6AH09_PETAA</name>
<organism evidence="1 2">
    <name type="scientific">Petromyces alliaceus</name>
    <name type="common">Aspergillus alliaceus</name>
    <dbReference type="NCBI Taxonomy" id="209559"/>
    <lineage>
        <taxon>Eukaryota</taxon>
        <taxon>Fungi</taxon>
        <taxon>Dikarya</taxon>
        <taxon>Ascomycota</taxon>
        <taxon>Pezizomycotina</taxon>
        <taxon>Eurotiomycetes</taxon>
        <taxon>Eurotiomycetidae</taxon>
        <taxon>Eurotiales</taxon>
        <taxon>Aspergillaceae</taxon>
        <taxon>Aspergillus</taxon>
        <taxon>Aspergillus subgen. Circumdati</taxon>
    </lineage>
</organism>
<sequence>MADRRKQLSSMDSTWLATLTHIHGEVNEARALRVAEILNDYRTLLVHISQQDVPVPAEDCWEQGYVVIRESLAAAQALMASNYTPSIPPAGGSDAETEKAELQRVILDGSARRFRAHKIYLRAAAGRRWSINRQNILRGQRPDQRHASQLKLIDEAFRQELAQVTDQHVVADLRAADMRAGHWLNDDPSLPAILNWIRSHP</sequence>
<keyword evidence="2" id="KW-1185">Reference proteome</keyword>
<evidence type="ECO:0000313" key="1">
    <source>
        <dbReference type="EMBL" id="KAF5867366.1"/>
    </source>
</evidence>
<protein>
    <submittedName>
        <fullName evidence="1">Uncharacterized protein</fullName>
    </submittedName>
</protein>
<dbReference type="AlphaFoldDB" id="A0A8H6AH09"/>
<dbReference type="Proteomes" id="UP000541154">
    <property type="component" value="Unassembled WGS sequence"/>
</dbReference>
<reference evidence="1 2" key="1">
    <citation type="submission" date="2019-04" db="EMBL/GenBank/DDBJ databases">
        <title>Aspergillus burnettii sp. nov., novel species from soil in southeast Queensland.</title>
        <authorList>
            <person name="Gilchrist C.L.M."/>
            <person name="Pitt J.I."/>
            <person name="Lange L."/>
            <person name="Lacey H.J."/>
            <person name="Vuong D."/>
            <person name="Midgley D.J."/>
            <person name="Greenfield P."/>
            <person name="Bradbury M."/>
            <person name="Lacey E."/>
            <person name="Busk P.K."/>
            <person name="Pilgaard B."/>
            <person name="Chooi Y.H."/>
            <person name="Piggott A.M."/>
        </authorList>
    </citation>
    <scope>NUCLEOTIDE SEQUENCE [LARGE SCALE GENOMIC DNA]</scope>
    <source>
        <strain evidence="1 2">FRR 5400</strain>
    </source>
</reference>
<comment type="caution">
    <text evidence="1">The sequence shown here is derived from an EMBL/GenBank/DDBJ whole genome shotgun (WGS) entry which is preliminary data.</text>
</comment>
<accession>A0A8H6AH09</accession>
<evidence type="ECO:0000313" key="2">
    <source>
        <dbReference type="Proteomes" id="UP000541154"/>
    </source>
</evidence>